<gene>
    <name evidence="2" type="ORF">A3I30_02475</name>
</gene>
<proteinExistence type="predicted"/>
<dbReference type="SUPFAM" id="SSF82708">
    <property type="entry name" value="R3H domain"/>
    <property type="match status" value="1"/>
</dbReference>
<comment type="caution">
    <text evidence="2">The sequence shown here is derived from an EMBL/GenBank/DDBJ whole genome shotgun (WGS) entry which is preliminary data.</text>
</comment>
<dbReference type="InterPro" id="IPR015946">
    <property type="entry name" value="KH_dom-like_a/b"/>
</dbReference>
<dbReference type="InterPro" id="IPR034079">
    <property type="entry name" value="R3H_KhpB"/>
</dbReference>
<dbReference type="PANTHER" id="PTHR35800">
    <property type="entry name" value="PROTEIN JAG"/>
    <property type="match status" value="1"/>
</dbReference>
<evidence type="ECO:0000259" key="1">
    <source>
        <dbReference type="PROSITE" id="PS51061"/>
    </source>
</evidence>
<dbReference type="InterPro" id="IPR001374">
    <property type="entry name" value="R3H_dom"/>
</dbReference>
<accession>A0A1F5CB64</accession>
<dbReference type="Pfam" id="PF01424">
    <property type="entry name" value="R3H"/>
    <property type="match status" value="1"/>
</dbReference>
<protein>
    <recommendedName>
        <fullName evidence="1">R3H domain-containing protein</fullName>
    </recommendedName>
</protein>
<organism evidence="2 3">
    <name type="scientific">Candidatus Azambacteria bacterium RIFCSPLOWO2_02_FULL_44_14</name>
    <dbReference type="NCBI Taxonomy" id="1797306"/>
    <lineage>
        <taxon>Bacteria</taxon>
        <taxon>Candidatus Azamiibacteriota</taxon>
    </lineage>
</organism>
<evidence type="ECO:0000313" key="2">
    <source>
        <dbReference type="EMBL" id="OGD40067.1"/>
    </source>
</evidence>
<dbReference type="PANTHER" id="PTHR35800:SF1">
    <property type="entry name" value="RNA-BINDING PROTEIN KHPB"/>
    <property type="match status" value="1"/>
</dbReference>
<dbReference type="InterPro" id="IPR036867">
    <property type="entry name" value="R3H_dom_sf"/>
</dbReference>
<dbReference type="SMART" id="SM00393">
    <property type="entry name" value="R3H"/>
    <property type="match status" value="1"/>
</dbReference>
<evidence type="ECO:0000313" key="3">
    <source>
        <dbReference type="Proteomes" id="UP000177197"/>
    </source>
</evidence>
<dbReference type="EMBL" id="MEYV01000013">
    <property type="protein sequence ID" value="OGD40067.1"/>
    <property type="molecule type" value="Genomic_DNA"/>
</dbReference>
<dbReference type="Proteomes" id="UP000177197">
    <property type="component" value="Unassembled WGS sequence"/>
</dbReference>
<dbReference type="GO" id="GO:0003723">
    <property type="term" value="F:RNA binding"/>
    <property type="evidence" value="ECO:0007669"/>
    <property type="project" value="InterPro"/>
</dbReference>
<dbReference type="AlphaFoldDB" id="A0A1F5CB64"/>
<dbReference type="PROSITE" id="PS51061">
    <property type="entry name" value="R3H"/>
    <property type="match status" value="1"/>
</dbReference>
<dbReference type="CDD" id="cd02644">
    <property type="entry name" value="R3H_jag"/>
    <property type="match status" value="1"/>
</dbReference>
<reference evidence="2 3" key="1">
    <citation type="journal article" date="2016" name="Nat. Commun.">
        <title>Thousands of microbial genomes shed light on interconnected biogeochemical processes in an aquifer system.</title>
        <authorList>
            <person name="Anantharaman K."/>
            <person name="Brown C.T."/>
            <person name="Hug L.A."/>
            <person name="Sharon I."/>
            <person name="Castelle C.J."/>
            <person name="Probst A.J."/>
            <person name="Thomas B.C."/>
            <person name="Singh A."/>
            <person name="Wilkins M.J."/>
            <person name="Karaoz U."/>
            <person name="Brodie E.L."/>
            <person name="Williams K.H."/>
            <person name="Hubbard S.S."/>
            <person name="Banfield J.F."/>
        </authorList>
    </citation>
    <scope>NUCLEOTIDE SEQUENCE [LARGE SCALE GENOMIC DNA]</scope>
</reference>
<dbReference type="Gene3D" id="3.30.300.20">
    <property type="match status" value="1"/>
</dbReference>
<dbReference type="InterPro" id="IPR039247">
    <property type="entry name" value="KhpB"/>
</dbReference>
<dbReference type="Gene3D" id="3.30.1370.50">
    <property type="entry name" value="R3H-like domain"/>
    <property type="match status" value="1"/>
</dbReference>
<feature type="domain" description="R3H" evidence="1">
    <location>
        <begin position="92"/>
        <end position="158"/>
    </location>
</feature>
<name>A0A1F5CB64_9BACT</name>
<sequence length="158" mass="17968">MIDAEKIKEIIEEFFVKSGMENIEVRTSLSAGDGGNPKYSAFDINVMTSDASLYIGEKGRSIEAFERVLKTVLKKKFGEFIVIHLDINNYRSLRADDLKELARKAAHRARLYKNDVALEPMAASDRRVVHSELSAHPDIKTESMGEEPRRRIVIKYIP</sequence>